<dbReference type="PANTHER" id="PTHR42742:SF3">
    <property type="entry name" value="FRUCTOKINASE"/>
    <property type="match status" value="1"/>
</dbReference>
<evidence type="ECO:0000256" key="2">
    <source>
        <dbReference type="ARBA" id="ARBA00022723"/>
    </source>
</evidence>
<name>A0A1T5F7W3_9SPHN</name>
<keyword evidence="7" id="KW-0418">Kinase</keyword>
<sequence>MTYSPLIAGLELGGTKCVAILGAGPDDVRARETVPTTDPATTLASLERILDGWRFEALGVASFGPLDLDPCSPDYGSISATPKPGWTGTDLTRRLAARYGVPLAIQTDVVGAALAEQRWGTARGLSTHCYITVGTGVGVGLISAGRPVQGVAHGEAGHMRVRRARGDDFAGACPFHGDCVEGLISGPALAKRFGRPAHELPDEGGEWDLFVHDLAGLLHNLVVTAAPERILIGGGVIASRPGLFPKLRAALAASIAAYGSLAPYAEQLDTRLGPPGLGTMAGPLGALAAGLDVLDTADG</sequence>
<dbReference type="RefSeq" id="WP_176141653.1">
    <property type="nucleotide sequence ID" value="NZ_FUYP01000030.1"/>
</dbReference>
<reference evidence="8" key="1">
    <citation type="submission" date="2017-02" db="EMBL/GenBank/DDBJ databases">
        <authorList>
            <person name="Varghese N."/>
            <person name="Submissions S."/>
        </authorList>
    </citation>
    <scope>NUCLEOTIDE SEQUENCE [LARGE SCALE GENOMIC DNA]</scope>
    <source>
        <strain evidence="8">R11H</strain>
    </source>
</reference>
<evidence type="ECO:0000256" key="4">
    <source>
        <dbReference type="ARBA" id="ARBA00022842"/>
    </source>
</evidence>
<dbReference type="Proteomes" id="UP000190044">
    <property type="component" value="Unassembled WGS sequence"/>
</dbReference>
<dbReference type="PANTHER" id="PTHR42742">
    <property type="entry name" value="TRANSCRIPTIONAL REPRESSOR MPRA"/>
    <property type="match status" value="1"/>
</dbReference>
<keyword evidence="4" id="KW-0460">Magnesium</keyword>
<dbReference type="GO" id="GO:0046872">
    <property type="term" value="F:metal ion binding"/>
    <property type="evidence" value="ECO:0007669"/>
    <property type="project" value="UniProtKB-KW"/>
</dbReference>
<dbReference type="AlphaFoldDB" id="A0A1T5F7W3"/>
<accession>A0A1T5F7W3</accession>
<comment type="cofactor">
    <cofactor evidence="1">
        <name>Mg(2+)</name>
        <dbReference type="ChEBI" id="CHEBI:18420"/>
    </cofactor>
</comment>
<dbReference type="Pfam" id="PF00480">
    <property type="entry name" value="ROK"/>
    <property type="match status" value="1"/>
</dbReference>
<dbReference type="CDD" id="cd24067">
    <property type="entry name" value="ASKHA_NBD_ROK_BsFRK-like"/>
    <property type="match status" value="1"/>
</dbReference>
<dbReference type="EC" id="2.7.1.4" evidence="5"/>
<organism evidence="7 8">
    <name type="scientific">Sphingopyxis flava</name>
    <dbReference type="NCBI Taxonomy" id="1507287"/>
    <lineage>
        <taxon>Bacteria</taxon>
        <taxon>Pseudomonadati</taxon>
        <taxon>Pseudomonadota</taxon>
        <taxon>Alphaproteobacteria</taxon>
        <taxon>Sphingomonadales</taxon>
        <taxon>Sphingomonadaceae</taxon>
        <taxon>Sphingopyxis</taxon>
    </lineage>
</organism>
<proteinExistence type="predicted"/>
<dbReference type="InterPro" id="IPR043129">
    <property type="entry name" value="ATPase_NBD"/>
</dbReference>
<comment type="catalytic activity">
    <reaction evidence="6">
        <text>D-fructose + ATP = D-fructose 6-phosphate + ADP + H(+)</text>
        <dbReference type="Rhea" id="RHEA:16125"/>
        <dbReference type="ChEBI" id="CHEBI:15378"/>
        <dbReference type="ChEBI" id="CHEBI:30616"/>
        <dbReference type="ChEBI" id="CHEBI:37721"/>
        <dbReference type="ChEBI" id="CHEBI:61527"/>
        <dbReference type="ChEBI" id="CHEBI:456216"/>
        <dbReference type="EC" id="2.7.1.4"/>
    </reaction>
</comment>
<dbReference type="InterPro" id="IPR049874">
    <property type="entry name" value="ROK_cs"/>
</dbReference>
<dbReference type="InterPro" id="IPR000600">
    <property type="entry name" value="ROK"/>
</dbReference>
<protein>
    <recommendedName>
        <fullName evidence="5">fructokinase</fullName>
        <ecNumber evidence="5">2.7.1.4</ecNumber>
    </recommendedName>
</protein>
<keyword evidence="2" id="KW-0479">Metal-binding</keyword>
<evidence type="ECO:0000256" key="6">
    <source>
        <dbReference type="ARBA" id="ARBA00048451"/>
    </source>
</evidence>
<dbReference type="PROSITE" id="PS01125">
    <property type="entry name" value="ROK"/>
    <property type="match status" value="1"/>
</dbReference>
<evidence type="ECO:0000313" key="8">
    <source>
        <dbReference type="Proteomes" id="UP000190044"/>
    </source>
</evidence>
<dbReference type="SUPFAM" id="SSF53067">
    <property type="entry name" value="Actin-like ATPase domain"/>
    <property type="match status" value="1"/>
</dbReference>
<evidence type="ECO:0000256" key="1">
    <source>
        <dbReference type="ARBA" id="ARBA00001946"/>
    </source>
</evidence>
<keyword evidence="3" id="KW-0862">Zinc</keyword>
<dbReference type="InterPro" id="IPR051804">
    <property type="entry name" value="Carb_Metab_Reg_Kinase/Isom"/>
</dbReference>
<dbReference type="EMBL" id="FUYP01000030">
    <property type="protein sequence ID" value="SKB92253.1"/>
    <property type="molecule type" value="Genomic_DNA"/>
</dbReference>
<evidence type="ECO:0000256" key="5">
    <source>
        <dbReference type="ARBA" id="ARBA00038887"/>
    </source>
</evidence>
<gene>
    <name evidence="7" type="ORF">SAMN06295937_10303</name>
</gene>
<evidence type="ECO:0000256" key="3">
    <source>
        <dbReference type="ARBA" id="ARBA00022833"/>
    </source>
</evidence>
<keyword evidence="8" id="KW-1185">Reference proteome</keyword>
<dbReference type="Gene3D" id="3.30.420.40">
    <property type="match status" value="2"/>
</dbReference>
<evidence type="ECO:0000313" key="7">
    <source>
        <dbReference type="EMBL" id="SKB92253.1"/>
    </source>
</evidence>
<dbReference type="GO" id="GO:0008865">
    <property type="term" value="F:fructokinase activity"/>
    <property type="evidence" value="ECO:0007669"/>
    <property type="project" value="UniProtKB-EC"/>
</dbReference>
<keyword evidence="7" id="KW-0808">Transferase</keyword>